<dbReference type="SMART" id="SM00097">
    <property type="entry name" value="WNT1"/>
    <property type="match status" value="1"/>
</dbReference>
<keyword evidence="11" id="KW-0472">Membrane</keyword>
<feature type="transmembrane region" description="Helical" evidence="11">
    <location>
        <begin position="7"/>
        <end position="29"/>
    </location>
</feature>
<evidence type="ECO:0000256" key="3">
    <source>
        <dbReference type="ARBA" id="ARBA00022473"/>
    </source>
</evidence>
<evidence type="ECO:0000256" key="2">
    <source>
        <dbReference type="ARBA" id="ARBA00005683"/>
    </source>
</evidence>
<evidence type="ECO:0000256" key="6">
    <source>
        <dbReference type="ARBA" id="ARBA00022687"/>
    </source>
</evidence>
<dbReference type="GO" id="GO:0060070">
    <property type="term" value="P:canonical Wnt signaling pathway"/>
    <property type="evidence" value="ECO:0007669"/>
    <property type="project" value="TreeGrafter"/>
</dbReference>
<keyword evidence="13" id="KW-1185">Reference proteome</keyword>
<keyword evidence="6 9" id="KW-0879">Wnt signaling pathway</keyword>
<evidence type="ECO:0000256" key="11">
    <source>
        <dbReference type="SAM" id="Phobius"/>
    </source>
</evidence>
<keyword evidence="5" id="KW-0272">Extracellular matrix</keyword>
<dbReference type="EMBL" id="MTYJ01000284">
    <property type="protein sequence ID" value="OWA52741.1"/>
    <property type="molecule type" value="Genomic_DNA"/>
</dbReference>
<name>A0A9X6NHL2_HYPEX</name>
<dbReference type="PRINTS" id="PR01349">
    <property type="entry name" value="WNTPROTEIN"/>
</dbReference>
<dbReference type="OrthoDB" id="5945655at2759"/>
<protein>
    <recommendedName>
        <fullName evidence="9">Protein Wnt</fullName>
    </recommendedName>
</protein>
<dbReference type="PANTHER" id="PTHR12027">
    <property type="entry name" value="WNT RELATED"/>
    <property type="match status" value="1"/>
</dbReference>
<dbReference type="GO" id="GO:0045165">
    <property type="term" value="P:cell fate commitment"/>
    <property type="evidence" value="ECO:0007669"/>
    <property type="project" value="TreeGrafter"/>
</dbReference>
<dbReference type="GO" id="GO:0005125">
    <property type="term" value="F:cytokine activity"/>
    <property type="evidence" value="ECO:0007669"/>
    <property type="project" value="TreeGrafter"/>
</dbReference>
<reference evidence="13" key="1">
    <citation type="submission" date="2017-01" db="EMBL/GenBank/DDBJ databases">
        <title>Comparative genomics of anhydrobiosis in the tardigrade Hypsibius dujardini.</title>
        <authorList>
            <person name="Yoshida Y."/>
            <person name="Koutsovoulos G."/>
            <person name="Laetsch D."/>
            <person name="Stevens L."/>
            <person name="Kumar S."/>
            <person name="Horikawa D."/>
            <person name="Ishino K."/>
            <person name="Komine S."/>
            <person name="Tomita M."/>
            <person name="Blaxter M."/>
            <person name="Arakawa K."/>
        </authorList>
    </citation>
    <scope>NUCLEOTIDE SEQUENCE [LARGE SCALE GENOMIC DNA]</scope>
    <source>
        <strain evidence="13">Z151</strain>
    </source>
</reference>
<keyword evidence="4" id="KW-0964">Secreted</keyword>
<dbReference type="Pfam" id="PF00110">
    <property type="entry name" value="wnt"/>
    <property type="match status" value="1"/>
</dbReference>
<evidence type="ECO:0000256" key="10">
    <source>
        <dbReference type="SAM" id="MobiDB-lite"/>
    </source>
</evidence>
<organism evidence="12 13">
    <name type="scientific">Hypsibius exemplaris</name>
    <name type="common">Freshwater tardigrade</name>
    <dbReference type="NCBI Taxonomy" id="2072580"/>
    <lineage>
        <taxon>Eukaryota</taxon>
        <taxon>Metazoa</taxon>
        <taxon>Ecdysozoa</taxon>
        <taxon>Tardigrada</taxon>
        <taxon>Eutardigrada</taxon>
        <taxon>Parachela</taxon>
        <taxon>Hypsibioidea</taxon>
        <taxon>Hypsibiidae</taxon>
        <taxon>Hypsibius</taxon>
    </lineage>
</organism>
<evidence type="ECO:0000256" key="4">
    <source>
        <dbReference type="ARBA" id="ARBA00022525"/>
    </source>
</evidence>
<gene>
    <name evidence="12" type="ORF">BV898_17185</name>
</gene>
<evidence type="ECO:0000256" key="5">
    <source>
        <dbReference type="ARBA" id="ARBA00022530"/>
    </source>
</evidence>
<dbReference type="InterPro" id="IPR005817">
    <property type="entry name" value="Wnt"/>
</dbReference>
<comment type="caution">
    <text evidence="12">The sequence shown here is derived from an EMBL/GenBank/DDBJ whole genome shotgun (WGS) entry which is preliminary data.</text>
</comment>
<evidence type="ECO:0000256" key="8">
    <source>
        <dbReference type="ARBA" id="ARBA00023288"/>
    </source>
</evidence>
<evidence type="ECO:0000313" key="13">
    <source>
        <dbReference type="Proteomes" id="UP000192578"/>
    </source>
</evidence>
<keyword evidence="7" id="KW-1015">Disulfide bond</keyword>
<proteinExistence type="inferred from homology"/>
<comment type="function">
    <text evidence="9">Ligand for members of the frizzled family of seven transmembrane receptors.</text>
</comment>
<dbReference type="CDD" id="cd19334">
    <property type="entry name" value="Wnt_Wnt2_like"/>
    <property type="match status" value="1"/>
</dbReference>
<sequence length="423" mass="46801">MRLFDSVAICLCIYLIPTWIGSTTAFWFLSDIPVGMLSGTGPLPCEHIPGLLKSQRHVCLEQPEVMVSIGEGVRTGIEECQNQFRNSRWNCTTIQQEDQAGTSKLALKVGSREGAFVHAISSAGVVHSITRGCSSGDLTNCACDKKVTPAGVLQRDEKGNFSWTGCSDNVRYAVRFARKFVDVVEQQKLREEGEDLDSGGNNNAHHHTNDGGRALINLHNNRVGRKIVQESLVKQCKCHGVSGSCAARTCWMAIPSFRRTGDLLRKKFDVAEMVVMSSGSDGIHLRAMDRPRRKPLSTDLVYYEPSPDYCSTNYVTGSLGTGGRVCRLNSTGADSCEIMCCGRGYDTRRVERTRQCHCKFKWCCNVECEQCTETVDEQVSDINNLPQSEFPINVKHSHVVTCDNSFFNGSDNDCYLNTVVGPR</sequence>
<keyword evidence="11" id="KW-1133">Transmembrane helix</keyword>
<dbReference type="GO" id="GO:0005109">
    <property type="term" value="F:frizzled binding"/>
    <property type="evidence" value="ECO:0007669"/>
    <property type="project" value="TreeGrafter"/>
</dbReference>
<keyword evidence="11" id="KW-0812">Transmembrane</keyword>
<dbReference type="GO" id="GO:0030182">
    <property type="term" value="P:neuron differentiation"/>
    <property type="evidence" value="ECO:0007669"/>
    <property type="project" value="TreeGrafter"/>
</dbReference>
<dbReference type="GO" id="GO:0005615">
    <property type="term" value="C:extracellular space"/>
    <property type="evidence" value="ECO:0007669"/>
    <property type="project" value="TreeGrafter"/>
</dbReference>
<dbReference type="InterPro" id="IPR043158">
    <property type="entry name" value="Wnt_C"/>
</dbReference>
<evidence type="ECO:0000256" key="9">
    <source>
        <dbReference type="RuleBase" id="RU003500"/>
    </source>
</evidence>
<dbReference type="GO" id="GO:0000902">
    <property type="term" value="P:cell morphogenesis"/>
    <property type="evidence" value="ECO:0007669"/>
    <property type="project" value="UniProtKB-ARBA"/>
</dbReference>
<dbReference type="AlphaFoldDB" id="A0A9X6NHL2"/>
<accession>A0A9X6NHL2</accession>
<keyword evidence="8" id="KW-0449">Lipoprotein</keyword>
<comment type="subcellular location">
    <subcellularLocation>
        <location evidence="1 9">Secreted</location>
        <location evidence="1 9">Extracellular space</location>
        <location evidence="1 9">Extracellular matrix</location>
    </subcellularLocation>
</comment>
<dbReference type="FunFam" id="3.30.2460.20:FF:000001">
    <property type="entry name" value="Wnt homolog"/>
    <property type="match status" value="1"/>
</dbReference>
<evidence type="ECO:0000256" key="1">
    <source>
        <dbReference type="ARBA" id="ARBA00004498"/>
    </source>
</evidence>
<feature type="region of interest" description="Disordered" evidence="10">
    <location>
        <begin position="191"/>
        <end position="211"/>
    </location>
</feature>
<evidence type="ECO:0000313" key="12">
    <source>
        <dbReference type="EMBL" id="OWA52741.1"/>
    </source>
</evidence>
<evidence type="ECO:0000256" key="7">
    <source>
        <dbReference type="ARBA" id="ARBA00023157"/>
    </source>
</evidence>
<dbReference type="Proteomes" id="UP000192578">
    <property type="component" value="Unassembled WGS sequence"/>
</dbReference>
<dbReference type="PANTHER" id="PTHR12027:SF37">
    <property type="entry name" value="PROTEIN WNT"/>
    <property type="match status" value="1"/>
</dbReference>
<dbReference type="PROSITE" id="PS00246">
    <property type="entry name" value="WNT1"/>
    <property type="match status" value="1"/>
</dbReference>
<comment type="similarity">
    <text evidence="2 9">Belongs to the Wnt family.</text>
</comment>
<keyword evidence="3 9" id="KW-0217">Developmental protein</keyword>
<dbReference type="Gene3D" id="3.30.2460.20">
    <property type="match status" value="1"/>
</dbReference>
<dbReference type="InterPro" id="IPR018161">
    <property type="entry name" value="Wnt_CS"/>
</dbReference>